<feature type="compositionally biased region" description="Gly residues" evidence="1">
    <location>
        <begin position="9"/>
        <end position="20"/>
    </location>
</feature>
<dbReference type="Proteomes" id="UP001597181">
    <property type="component" value="Unassembled WGS sequence"/>
</dbReference>
<feature type="compositionally biased region" description="Low complexity" evidence="1">
    <location>
        <begin position="21"/>
        <end position="37"/>
    </location>
</feature>
<feature type="transmembrane region" description="Helical" evidence="2">
    <location>
        <begin position="231"/>
        <end position="255"/>
    </location>
</feature>
<keyword evidence="2" id="KW-1133">Transmembrane helix</keyword>
<keyword evidence="2" id="KW-0812">Transmembrane</keyword>
<evidence type="ECO:0000256" key="2">
    <source>
        <dbReference type="SAM" id="Phobius"/>
    </source>
</evidence>
<dbReference type="Pfam" id="PF11361">
    <property type="entry name" value="DUF3159"/>
    <property type="match status" value="1"/>
</dbReference>
<protein>
    <submittedName>
        <fullName evidence="3">DUF3159 domain-containing protein</fullName>
    </submittedName>
</protein>
<accession>A0ABW3TJT9</accession>
<gene>
    <name evidence="3" type="ORF">ACFQ3U_02895</name>
</gene>
<evidence type="ECO:0000313" key="4">
    <source>
        <dbReference type="Proteomes" id="UP001597181"/>
    </source>
</evidence>
<keyword evidence="4" id="KW-1185">Reference proteome</keyword>
<evidence type="ECO:0000313" key="3">
    <source>
        <dbReference type="EMBL" id="MFD1200840.1"/>
    </source>
</evidence>
<comment type="caution">
    <text evidence="3">The sequence shown here is derived from an EMBL/GenBank/DDBJ whole genome shotgun (WGS) entry which is preliminary data.</text>
</comment>
<dbReference type="EMBL" id="JBHTLY010000001">
    <property type="protein sequence ID" value="MFD1200840.1"/>
    <property type="molecule type" value="Genomic_DNA"/>
</dbReference>
<feature type="region of interest" description="Disordered" evidence="1">
    <location>
        <begin position="1"/>
        <end position="47"/>
    </location>
</feature>
<feature type="transmembrane region" description="Helical" evidence="2">
    <location>
        <begin position="126"/>
        <end position="145"/>
    </location>
</feature>
<evidence type="ECO:0000256" key="1">
    <source>
        <dbReference type="SAM" id="MobiDB-lite"/>
    </source>
</evidence>
<feature type="transmembrane region" description="Helical" evidence="2">
    <location>
        <begin position="103"/>
        <end position="121"/>
    </location>
</feature>
<feature type="transmembrane region" description="Helical" evidence="2">
    <location>
        <begin position="157"/>
        <end position="182"/>
    </location>
</feature>
<keyword evidence="2" id="KW-0472">Membrane</keyword>
<dbReference type="RefSeq" id="WP_343959417.1">
    <property type="nucleotide sequence ID" value="NZ_BAAAKZ010000003.1"/>
</dbReference>
<reference evidence="4" key="1">
    <citation type="journal article" date="2019" name="Int. J. Syst. Evol. Microbiol.">
        <title>The Global Catalogue of Microorganisms (GCM) 10K type strain sequencing project: providing services to taxonomists for standard genome sequencing and annotation.</title>
        <authorList>
            <consortium name="The Broad Institute Genomics Platform"/>
            <consortium name="The Broad Institute Genome Sequencing Center for Infectious Disease"/>
            <person name="Wu L."/>
            <person name="Ma J."/>
        </authorList>
    </citation>
    <scope>NUCLEOTIDE SEQUENCE [LARGE SCALE GENOMIC DNA]</scope>
    <source>
        <strain evidence="4">CCUG 50213</strain>
    </source>
</reference>
<proteinExistence type="predicted"/>
<dbReference type="InterPro" id="IPR016566">
    <property type="entry name" value="UCP010219"/>
</dbReference>
<name>A0ABW3TJT9_9MICO</name>
<sequence length="280" mass="28923">MSDSRGEETGGAEGAGGAQGAEGARSAEGARGEAAAEQPEGVGSRLPQLSGGLARAVRAGAEGEDLTAAGVFAAIGGVRGALEAIIPSLMFVVLFVVTNDARVSALVPGGLALALVAARLVRRETIVSALSGMLGVGVAVIITLITGRGVDYFLSGFVVNVAWGAGLLISILVGWPAIGLLIGLLEGDMRGWRKRPKIRRTALWLTVMWLALFVLRLAVQLPLYLAERVEVLGVARIVMGVPFFAVIIIVTWFAVRRLQGSSDDSLGEKGVISGENTPSA</sequence>
<feature type="transmembrane region" description="Helical" evidence="2">
    <location>
        <begin position="80"/>
        <end position="97"/>
    </location>
</feature>
<feature type="transmembrane region" description="Helical" evidence="2">
    <location>
        <begin position="202"/>
        <end position="225"/>
    </location>
</feature>
<organism evidence="3 4">
    <name type="scientific">Leucobacter albus</name>
    <dbReference type="NCBI Taxonomy" id="272210"/>
    <lineage>
        <taxon>Bacteria</taxon>
        <taxon>Bacillati</taxon>
        <taxon>Actinomycetota</taxon>
        <taxon>Actinomycetes</taxon>
        <taxon>Micrococcales</taxon>
        <taxon>Microbacteriaceae</taxon>
        <taxon>Leucobacter</taxon>
    </lineage>
</organism>